<dbReference type="Proteomes" id="UP000017837">
    <property type="component" value="Unassembled WGS sequence"/>
</dbReference>
<evidence type="ECO:0000256" key="1">
    <source>
        <dbReference type="SAM" id="MobiDB-lite"/>
    </source>
</evidence>
<feature type="region of interest" description="Disordered" evidence="1">
    <location>
        <begin position="198"/>
        <end position="218"/>
    </location>
</feature>
<dbReference type="EMBL" id="AWGB01000029">
    <property type="protein sequence ID" value="ESQ89435.1"/>
    <property type="molecule type" value="Genomic_DNA"/>
</dbReference>
<accession>V4PV32</accession>
<reference evidence="2 3" key="1">
    <citation type="journal article" date="2014" name="Nature">
        <title>Sequential evolution of bacterial morphology by co-option of a developmental regulator.</title>
        <authorList>
            <person name="Jiang C."/>
            <person name="Brown P.J."/>
            <person name="Ducret A."/>
            <person name="Brun Y.V."/>
        </authorList>
    </citation>
    <scope>NUCLEOTIDE SEQUENCE [LARGE SCALE GENOMIC DNA]</scope>
    <source>
        <strain evidence="2 3">DSM 16100</strain>
    </source>
</reference>
<proteinExistence type="predicted"/>
<dbReference type="PATRIC" id="fig|1121022.4.peg.2794"/>
<evidence type="ECO:0000313" key="2">
    <source>
        <dbReference type="EMBL" id="ESQ89435.1"/>
    </source>
</evidence>
<organism evidence="2 3">
    <name type="scientific">Asticcacaulis benevestitus DSM 16100 = ATCC BAA-896</name>
    <dbReference type="NCBI Taxonomy" id="1121022"/>
    <lineage>
        <taxon>Bacteria</taxon>
        <taxon>Pseudomonadati</taxon>
        <taxon>Pseudomonadota</taxon>
        <taxon>Alphaproteobacteria</taxon>
        <taxon>Caulobacterales</taxon>
        <taxon>Caulobacteraceae</taxon>
        <taxon>Asticcacaulis</taxon>
    </lineage>
</organism>
<protein>
    <submittedName>
        <fullName evidence="2">Uncharacterized protein</fullName>
    </submittedName>
</protein>
<dbReference type="STRING" id="1121022.GCA_000376105_03262"/>
<keyword evidence="3" id="KW-1185">Reference proteome</keyword>
<evidence type="ECO:0000313" key="3">
    <source>
        <dbReference type="Proteomes" id="UP000017837"/>
    </source>
</evidence>
<gene>
    <name evidence="2" type="ORF">ABENE_13735</name>
</gene>
<name>V4PV32_9CAUL</name>
<sequence length="233" mass="25946">MNTLVSDVKVMSSGRANSPHTRYLTKIFPFLPAYGEPHMTEREIGATTSRRIAALGGRAPLQTQQILKDWFELSYDQLLRYRNKIKITASMSATLRDFISVKYPKANLRRHVEDIQALLARCRAGVVDGLVGGDLKVRLLTYMFKRPRMLILQGSVSGLPRHARRGFLSAHHLPALAGLVVKSNDDFAGLNALASPSFRRPQSRVRPGRSQPQTSTSTRFGTSNIIAIYEGVN</sequence>
<comment type="caution">
    <text evidence="2">The sequence shown here is derived from an EMBL/GenBank/DDBJ whole genome shotgun (WGS) entry which is preliminary data.</text>
</comment>
<dbReference type="AlphaFoldDB" id="V4PV32"/>